<evidence type="ECO:0000256" key="1">
    <source>
        <dbReference type="ARBA" id="ARBA00022660"/>
    </source>
</evidence>
<dbReference type="GO" id="GO:0009055">
    <property type="term" value="F:electron transfer activity"/>
    <property type="evidence" value="ECO:0007669"/>
    <property type="project" value="InterPro"/>
</dbReference>
<dbReference type="Gene3D" id="1.10.760.10">
    <property type="entry name" value="Cytochrome c-like domain"/>
    <property type="match status" value="1"/>
</dbReference>
<dbReference type="EMBL" id="JAANQT010012666">
    <property type="protein sequence ID" value="KAG1273610.1"/>
    <property type="molecule type" value="Genomic_DNA"/>
</dbReference>
<accession>A0A9P7BIS4</accession>
<dbReference type="GO" id="GO:0020037">
    <property type="term" value="F:heme binding"/>
    <property type="evidence" value="ECO:0007669"/>
    <property type="project" value="InterPro"/>
</dbReference>
<dbReference type="Proteomes" id="UP000716291">
    <property type="component" value="Unassembled WGS sequence"/>
</dbReference>
<dbReference type="AlphaFoldDB" id="A0A9P7BIS4"/>
<protein>
    <submittedName>
        <fullName evidence="3">Uncharacterized protein</fullName>
    </submittedName>
</protein>
<keyword evidence="4" id="KW-1185">Reference proteome</keyword>
<feature type="region of interest" description="Disordered" evidence="2">
    <location>
        <begin position="64"/>
        <end position="83"/>
    </location>
</feature>
<dbReference type="SUPFAM" id="SSF46626">
    <property type="entry name" value="Cytochrome c"/>
    <property type="match status" value="1"/>
</dbReference>
<organism evidence="3 4">
    <name type="scientific">Rhizopus oryzae</name>
    <name type="common">Mucormycosis agent</name>
    <name type="synonym">Rhizopus arrhizus var. delemar</name>
    <dbReference type="NCBI Taxonomy" id="64495"/>
    <lineage>
        <taxon>Eukaryota</taxon>
        <taxon>Fungi</taxon>
        <taxon>Fungi incertae sedis</taxon>
        <taxon>Mucoromycota</taxon>
        <taxon>Mucoromycotina</taxon>
        <taxon>Mucoromycetes</taxon>
        <taxon>Mucorales</taxon>
        <taxon>Mucorineae</taxon>
        <taxon>Rhizopodaceae</taxon>
        <taxon>Rhizopus</taxon>
    </lineage>
</organism>
<evidence type="ECO:0000313" key="4">
    <source>
        <dbReference type="Proteomes" id="UP000716291"/>
    </source>
</evidence>
<keyword evidence="1" id="KW-0813">Transport</keyword>
<name>A0A9P7BIS4_RHIOR</name>
<dbReference type="InterPro" id="IPR036909">
    <property type="entry name" value="Cyt_c-like_dom_sf"/>
</dbReference>
<comment type="caution">
    <text evidence="3">The sequence shown here is derived from an EMBL/GenBank/DDBJ whole genome shotgun (WGS) entry which is preliminary data.</text>
</comment>
<gene>
    <name evidence="3" type="ORF">G6F64_015317</name>
</gene>
<sequence>MPAIPGLLGLPRDYIGSQIGSWKNGLRRAAAPDCMADIADKLTPTDIGALAAWLSSQPVVEPYAPEAAGSLRRPPEGGRPGHR</sequence>
<keyword evidence="1" id="KW-0249">Electron transport</keyword>
<reference evidence="3" key="1">
    <citation type="journal article" date="2020" name="Microb. Genom.">
        <title>Genetic diversity of clinical and environmental Mucorales isolates obtained from an investigation of mucormycosis cases among solid organ transplant recipients.</title>
        <authorList>
            <person name="Nguyen M.H."/>
            <person name="Kaul D."/>
            <person name="Muto C."/>
            <person name="Cheng S.J."/>
            <person name="Richter R.A."/>
            <person name="Bruno V.M."/>
            <person name="Liu G."/>
            <person name="Beyhan S."/>
            <person name="Sundermann A.J."/>
            <person name="Mounaud S."/>
            <person name="Pasculle A.W."/>
            <person name="Nierman W.C."/>
            <person name="Driscoll E."/>
            <person name="Cumbie R."/>
            <person name="Clancy C.J."/>
            <person name="Dupont C.L."/>
        </authorList>
    </citation>
    <scope>NUCLEOTIDE SEQUENCE</scope>
    <source>
        <strain evidence="3">GL11</strain>
    </source>
</reference>
<keyword evidence="1" id="KW-0679">Respiratory chain</keyword>
<evidence type="ECO:0000313" key="3">
    <source>
        <dbReference type="EMBL" id="KAG1273610.1"/>
    </source>
</evidence>
<proteinExistence type="predicted"/>
<evidence type="ECO:0000256" key="2">
    <source>
        <dbReference type="SAM" id="MobiDB-lite"/>
    </source>
</evidence>